<proteinExistence type="predicted"/>
<sequence>MTLAVAGVLTWTVVSTYGSSSGLDPARGLPTDDPCAVVDEQALSRMDGEVGSWHTTVYSNGCNWTVTIADEPDVDLYFRRSVPMSESDAERAEDRGSEDVPRDTDEFYEMIVDEATDPSYLSDGSSVLDTEERALRYGDESVLVLTEVSYGLSSGAGNQRATLVVREGDVVSQLSFTLYSETTVDADEAEDLITEMVADSFFE</sequence>
<gene>
    <name evidence="1" type="ORF">H4W79_005169</name>
</gene>
<name>A0ABR9HPK4_9ACTN</name>
<organism evidence="1 2">
    <name type="scientific">Nocardiopsis terrae</name>
    <dbReference type="NCBI Taxonomy" id="372655"/>
    <lineage>
        <taxon>Bacteria</taxon>
        <taxon>Bacillati</taxon>
        <taxon>Actinomycetota</taxon>
        <taxon>Actinomycetes</taxon>
        <taxon>Streptosporangiales</taxon>
        <taxon>Nocardiopsidaceae</taxon>
        <taxon>Nocardiopsis</taxon>
    </lineage>
</organism>
<evidence type="ECO:0008006" key="3">
    <source>
        <dbReference type="Google" id="ProtNLM"/>
    </source>
</evidence>
<dbReference type="Proteomes" id="UP000598217">
    <property type="component" value="Unassembled WGS sequence"/>
</dbReference>
<dbReference type="RefSeq" id="WP_229826442.1">
    <property type="nucleotide sequence ID" value="NZ_BMXJ01000011.1"/>
</dbReference>
<evidence type="ECO:0000313" key="1">
    <source>
        <dbReference type="EMBL" id="MBE1460955.1"/>
    </source>
</evidence>
<reference evidence="1 2" key="1">
    <citation type="submission" date="2020-10" db="EMBL/GenBank/DDBJ databases">
        <title>Sequencing the genomes of 1000 actinobacteria strains.</title>
        <authorList>
            <person name="Klenk H.-P."/>
        </authorList>
    </citation>
    <scope>NUCLEOTIDE SEQUENCE [LARGE SCALE GENOMIC DNA]</scope>
    <source>
        <strain evidence="1 2">DSM 45157</strain>
    </source>
</reference>
<comment type="caution">
    <text evidence="1">The sequence shown here is derived from an EMBL/GenBank/DDBJ whole genome shotgun (WGS) entry which is preliminary data.</text>
</comment>
<keyword evidence="2" id="KW-1185">Reference proteome</keyword>
<protein>
    <recommendedName>
        <fullName evidence="3">DUF3558 domain-containing protein</fullName>
    </recommendedName>
</protein>
<dbReference type="EMBL" id="JADBDY010000001">
    <property type="protein sequence ID" value="MBE1460955.1"/>
    <property type="molecule type" value="Genomic_DNA"/>
</dbReference>
<evidence type="ECO:0000313" key="2">
    <source>
        <dbReference type="Proteomes" id="UP000598217"/>
    </source>
</evidence>
<accession>A0ABR9HPK4</accession>